<keyword evidence="5" id="KW-0489">Methyltransferase</keyword>
<accession>A0A9P1FVC8</accession>
<feature type="region of interest" description="Disordered" evidence="1">
    <location>
        <begin position="143"/>
        <end position="168"/>
    </location>
</feature>
<protein>
    <submittedName>
        <fullName evidence="5">Methyltransferase FkbM domain-containing protein</fullName>
    </submittedName>
</protein>
<reference evidence="3" key="1">
    <citation type="submission" date="2022-10" db="EMBL/GenBank/DDBJ databases">
        <authorList>
            <person name="Chen Y."/>
            <person name="Dougan E. K."/>
            <person name="Chan C."/>
            <person name="Rhodes N."/>
            <person name="Thang M."/>
        </authorList>
    </citation>
    <scope>NUCLEOTIDE SEQUENCE</scope>
</reference>
<keyword evidence="6" id="KW-1185">Reference proteome</keyword>
<dbReference type="GO" id="GO:0008168">
    <property type="term" value="F:methyltransferase activity"/>
    <property type="evidence" value="ECO:0007669"/>
    <property type="project" value="UniProtKB-KW"/>
</dbReference>
<evidence type="ECO:0000313" key="3">
    <source>
        <dbReference type="EMBL" id="CAI3988175.1"/>
    </source>
</evidence>
<evidence type="ECO:0000313" key="6">
    <source>
        <dbReference type="Proteomes" id="UP001152797"/>
    </source>
</evidence>
<dbReference type="Proteomes" id="UP001152797">
    <property type="component" value="Unassembled WGS sequence"/>
</dbReference>
<dbReference type="EMBL" id="CAMXCT010001238">
    <property type="protein sequence ID" value="CAI3988175.1"/>
    <property type="molecule type" value="Genomic_DNA"/>
</dbReference>
<evidence type="ECO:0000256" key="1">
    <source>
        <dbReference type="SAM" id="MobiDB-lite"/>
    </source>
</evidence>
<evidence type="ECO:0000259" key="2">
    <source>
        <dbReference type="Pfam" id="PF05050"/>
    </source>
</evidence>
<proteinExistence type="predicted"/>
<gene>
    <name evidence="3" type="ORF">C1SCF055_LOCUS15390</name>
</gene>
<name>A0A9P1FVC8_9DINO</name>
<dbReference type="OrthoDB" id="10267992at2759"/>
<reference evidence="4" key="2">
    <citation type="submission" date="2024-04" db="EMBL/GenBank/DDBJ databases">
        <authorList>
            <person name="Chen Y."/>
            <person name="Shah S."/>
            <person name="Dougan E. K."/>
            <person name="Thang M."/>
            <person name="Chan C."/>
        </authorList>
    </citation>
    <scope>NUCLEOTIDE SEQUENCE [LARGE SCALE GENOMIC DNA]</scope>
</reference>
<dbReference type="AlphaFoldDB" id="A0A9P1FVC8"/>
<feature type="domain" description="Methyltransferase FkbM" evidence="2">
    <location>
        <begin position="222"/>
        <end position="314"/>
    </location>
</feature>
<dbReference type="EMBL" id="CAMXCT030001238">
    <property type="protein sequence ID" value="CAL4775487.1"/>
    <property type="molecule type" value="Genomic_DNA"/>
</dbReference>
<keyword evidence="5" id="KW-0808">Transferase</keyword>
<evidence type="ECO:0000313" key="4">
    <source>
        <dbReference type="EMBL" id="CAL1141550.1"/>
    </source>
</evidence>
<dbReference type="EMBL" id="CAMXCT020001238">
    <property type="protein sequence ID" value="CAL1141550.1"/>
    <property type="molecule type" value="Genomic_DNA"/>
</dbReference>
<organism evidence="3">
    <name type="scientific">Cladocopium goreaui</name>
    <dbReference type="NCBI Taxonomy" id="2562237"/>
    <lineage>
        <taxon>Eukaryota</taxon>
        <taxon>Sar</taxon>
        <taxon>Alveolata</taxon>
        <taxon>Dinophyceae</taxon>
        <taxon>Suessiales</taxon>
        <taxon>Symbiodiniaceae</taxon>
        <taxon>Cladocopium</taxon>
    </lineage>
</organism>
<sequence length="506" mass="57037">MTLMLSTSRQRPVWSLAALIILSAGVDYRAFAPWIPWCNSAPKIPKIQEFTHGDVANVAKRPRDFSESTKTWGLCAQGCRTARRLGPSGPFLGPFCSPKSRSLRLLAQSHETLIDAFPILRRLVEQNKAATLVQIPGESLKGGGESKNLCHSAPEGRRTPSRPSDSNQKCGCGAIQRESCILCGLRAISTGQGMTRDYPRKAFHWTMCQLNSMDRQHALKHHVHLDLSSEEFDPYIEEIKVACKTPATLLEEATVRPSEVDILAIDAEGLDVQILTLFLKLPDFDPAVIFCEVTHVDPASLDQLTQQLQGRGYHLGRATSEMTEDGFGDLVELERQVQDRVKAAKITTDGKAEEVARAAVQEMERQIKVLESIQSSLAGIESLGSQDLNRRMAYLERCTPEHPEQLPPFLQPMREAVLQEWENCDLLRQINNLAPETEKYRAQFANFKKSSEPRHRRRLSMMQKKENDIRKRNRKMRQACRELTVFREQVRIAREEASLPAEKCGS</sequence>
<dbReference type="Pfam" id="PF05050">
    <property type="entry name" value="Methyltransf_21"/>
    <property type="match status" value="1"/>
</dbReference>
<dbReference type="GO" id="GO:0032259">
    <property type="term" value="P:methylation"/>
    <property type="evidence" value="ECO:0007669"/>
    <property type="project" value="UniProtKB-KW"/>
</dbReference>
<comment type="caution">
    <text evidence="3">The sequence shown here is derived from an EMBL/GenBank/DDBJ whole genome shotgun (WGS) entry which is preliminary data.</text>
</comment>
<evidence type="ECO:0000313" key="5">
    <source>
        <dbReference type="EMBL" id="CAL4775487.1"/>
    </source>
</evidence>
<dbReference type="InterPro" id="IPR006342">
    <property type="entry name" value="FkbM_mtfrase"/>
</dbReference>